<dbReference type="PANTHER" id="PTHR43464:SF19">
    <property type="entry name" value="UBIQUINONE BIOSYNTHESIS O-METHYLTRANSFERASE, MITOCHONDRIAL"/>
    <property type="match status" value="1"/>
</dbReference>
<organism evidence="5 6">
    <name type="scientific">Mycobacterium marseillense</name>
    <dbReference type="NCBI Taxonomy" id="701042"/>
    <lineage>
        <taxon>Bacteria</taxon>
        <taxon>Bacillati</taxon>
        <taxon>Actinomycetota</taxon>
        <taxon>Actinomycetes</taxon>
        <taxon>Mycobacteriales</taxon>
        <taxon>Mycobacteriaceae</taxon>
        <taxon>Mycobacterium</taxon>
        <taxon>Mycobacterium avium complex (MAC)</taxon>
    </lineage>
</organism>
<dbReference type="Pfam" id="PF13649">
    <property type="entry name" value="Methyltransf_25"/>
    <property type="match status" value="1"/>
</dbReference>
<reference evidence="5 6" key="1">
    <citation type="journal article" date="2019" name="Emerg. Microbes Infect.">
        <title>Comprehensive subspecies identification of 175 nontuberculous mycobacteria species based on 7547 genomic profiles.</title>
        <authorList>
            <person name="Matsumoto Y."/>
            <person name="Kinjo T."/>
            <person name="Motooka D."/>
            <person name="Nabeya D."/>
            <person name="Jung N."/>
            <person name="Uechi K."/>
            <person name="Horii T."/>
            <person name="Iida T."/>
            <person name="Fujita J."/>
            <person name="Nakamura S."/>
        </authorList>
    </citation>
    <scope>NUCLEOTIDE SEQUENCE [LARGE SCALE GENOMIC DNA]</scope>
    <source>
        <strain evidence="5 6">JCM 17324</strain>
    </source>
</reference>
<sequence>MPVSQRHAAAGTTLATTLATMTGPTSDSGFSGLQRMDFDALYRGESPGAGIPPMPSPPWDTKAPKDSVIAWHDRGWVHGDVLDIGCGLGDNAIYLATKGFRVTGLDLSPTALITAERRAADAGAQVTFAVTDATELTGYADAFDTVVDSGMFHCLDEDGKRRYAAAAHRATRPGATLLISCFSDANPADPQWPRPAVSEQTLRDVLGGAGWDIESIEPATMRRELDGNRVEMAFWYVRAQRR</sequence>
<dbReference type="GO" id="GO:0016740">
    <property type="term" value="F:transferase activity"/>
    <property type="evidence" value="ECO:0007669"/>
    <property type="project" value="UniProtKB-KW"/>
</dbReference>
<protein>
    <submittedName>
        <fullName evidence="5">Transferase</fullName>
    </submittedName>
</protein>
<name>A0ABN5ZQU0_9MYCO</name>
<dbReference type="Gene3D" id="3.40.50.150">
    <property type="entry name" value="Vaccinia Virus protein VP39"/>
    <property type="match status" value="1"/>
</dbReference>
<dbReference type="EMBL" id="AP022584">
    <property type="protein sequence ID" value="BBY10822.1"/>
    <property type="molecule type" value="Genomic_DNA"/>
</dbReference>
<keyword evidence="3" id="KW-0949">S-adenosyl-L-methionine</keyword>
<dbReference type="InterPro" id="IPR029063">
    <property type="entry name" value="SAM-dependent_MTases_sf"/>
</dbReference>
<evidence type="ECO:0000259" key="4">
    <source>
        <dbReference type="Pfam" id="PF13649"/>
    </source>
</evidence>
<dbReference type="CDD" id="cd02440">
    <property type="entry name" value="AdoMet_MTases"/>
    <property type="match status" value="1"/>
</dbReference>
<dbReference type="PANTHER" id="PTHR43464">
    <property type="entry name" value="METHYLTRANSFERASE"/>
    <property type="match status" value="1"/>
</dbReference>
<keyword evidence="6" id="KW-1185">Reference proteome</keyword>
<evidence type="ECO:0000313" key="5">
    <source>
        <dbReference type="EMBL" id="BBY10822.1"/>
    </source>
</evidence>
<dbReference type="SUPFAM" id="SSF53335">
    <property type="entry name" value="S-adenosyl-L-methionine-dependent methyltransferases"/>
    <property type="match status" value="1"/>
</dbReference>
<evidence type="ECO:0000256" key="3">
    <source>
        <dbReference type="ARBA" id="ARBA00022691"/>
    </source>
</evidence>
<evidence type="ECO:0000256" key="2">
    <source>
        <dbReference type="ARBA" id="ARBA00022679"/>
    </source>
</evidence>
<dbReference type="InterPro" id="IPR041698">
    <property type="entry name" value="Methyltransf_25"/>
</dbReference>
<accession>A0ABN5ZQU0</accession>
<gene>
    <name evidence="5" type="ORF">MMARJ_15620</name>
</gene>
<keyword evidence="1" id="KW-0489">Methyltransferase</keyword>
<evidence type="ECO:0000256" key="1">
    <source>
        <dbReference type="ARBA" id="ARBA00022603"/>
    </source>
</evidence>
<keyword evidence="2 5" id="KW-0808">Transferase</keyword>
<evidence type="ECO:0000313" key="6">
    <source>
        <dbReference type="Proteomes" id="UP000466831"/>
    </source>
</evidence>
<proteinExistence type="predicted"/>
<dbReference type="Proteomes" id="UP000466831">
    <property type="component" value="Chromosome"/>
</dbReference>
<feature type="domain" description="Methyltransferase" evidence="4">
    <location>
        <begin position="81"/>
        <end position="174"/>
    </location>
</feature>